<name>A0A9X1VRA6_9BURK</name>
<accession>A0A9X1VRA6</accession>
<protein>
    <submittedName>
        <fullName evidence="1">DUF4442 domain-containing protein</fullName>
    </submittedName>
</protein>
<dbReference type="Pfam" id="PF14539">
    <property type="entry name" value="DUF4442"/>
    <property type="match status" value="1"/>
</dbReference>
<proteinExistence type="predicted"/>
<organism evidence="1 2">
    <name type="scientific">Variovorax terrae</name>
    <dbReference type="NCBI Taxonomy" id="2923278"/>
    <lineage>
        <taxon>Bacteria</taxon>
        <taxon>Pseudomonadati</taxon>
        <taxon>Pseudomonadota</taxon>
        <taxon>Betaproteobacteria</taxon>
        <taxon>Burkholderiales</taxon>
        <taxon>Comamonadaceae</taxon>
        <taxon>Variovorax</taxon>
    </lineage>
</organism>
<evidence type="ECO:0000313" key="2">
    <source>
        <dbReference type="Proteomes" id="UP001139447"/>
    </source>
</evidence>
<gene>
    <name evidence="1" type="ORF">MMF98_01595</name>
</gene>
<dbReference type="Proteomes" id="UP001139447">
    <property type="component" value="Unassembled WGS sequence"/>
</dbReference>
<evidence type="ECO:0000313" key="1">
    <source>
        <dbReference type="EMBL" id="MCJ0761893.1"/>
    </source>
</evidence>
<keyword evidence="2" id="KW-1185">Reference proteome</keyword>
<dbReference type="AlphaFoldDB" id="A0A9X1VRA6"/>
<dbReference type="RefSeq" id="WP_243303630.1">
    <property type="nucleotide sequence ID" value="NZ_JALGBI010000001.1"/>
</dbReference>
<dbReference type="EMBL" id="JALGBI010000001">
    <property type="protein sequence ID" value="MCJ0761893.1"/>
    <property type="molecule type" value="Genomic_DNA"/>
</dbReference>
<sequence length="166" mass="18460">MSEPNDLQRQLAQLDEVPALFRSWYRNVVLRRSVPFARTAGVKFVALTPERVEASLDDEPRVHNQSRDLHVSAIHLLAETATRLAVGLNVRDGSIPLLRSSRLVFRQRATGEVRAVAQLNPAQRAELQTLEQGEVNVAVTLTDATGASPLDCEFIWAWTPSGPRKN</sequence>
<dbReference type="InterPro" id="IPR029069">
    <property type="entry name" value="HotDog_dom_sf"/>
</dbReference>
<dbReference type="Gene3D" id="3.10.129.10">
    <property type="entry name" value="Hotdog Thioesterase"/>
    <property type="match status" value="1"/>
</dbReference>
<reference evidence="1" key="1">
    <citation type="submission" date="2022-03" db="EMBL/GenBank/DDBJ databases">
        <authorList>
            <person name="Woo C.Y."/>
        </authorList>
    </citation>
    <scope>NUCLEOTIDE SEQUENCE</scope>
    <source>
        <strain evidence="1">CYS-02</strain>
    </source>
</reference>
<dbReference type="InterPro" id="IPR027961">
    <property type="entry name" value="DUF4442"/>
</dbReference>
<comment type="caution">
    <text evidence="1">The sequence shown here is derived from an EMBL/GenBank/DDBJ whole genome shotgun (WGS) entry which is preliminary data.</text>
</comment>
<dbReference type="SUPFAM" id="SSF54637">
    <property type="entry name" value="Thioesterase/thiol ester dehydrase-isomerase"/>
    <property type="match status" value="1"/>
</dbReference>